<evidence type="ECO:0000256" key="4">
    <source>
        <dbReference type="ARBA" id="ARBA00022679"/>
    </source>
</evidence>
<dbReference type="Proteomes" id="UP001529275">
    <property type="component" value="Unassembled WGS sequence"/>
</dbReference>
<reference evidence="11 12" key="2">
    <citation type="submission" date="2023-06" db="EMBL/GenBank/DDBJ databases">
        <authorList>
            <person name="Zeman M."/>
            <person name="Kubasova T."/>
            <person name="Jahodarova E."/>
            <person name="Nykrynova M."/>
            <person name="Rychlik I."/>
        </authorList>
    </citation>
    <scope>NUCLEOTIDE SEQUENCE [LARGE SCALE GENOMIC DNA]</scope>
    <source>
        <strain evidence="11 12">ET341</strain>
    </source>
</reference>
<comment type="cofactor">
    <cofactor evidence="1">
        <name>Mg(2+)</name>
        <dbReference type="ChEBI" id="CHEBI:18420"/>
    </cofactor>
</comment>
<dbReference type="SUPFAM" id="SSF53784">
    <property type="entry name" value="Phosphofructokinase"/>
    <property type="match status" value="1"/>
</dbReference>
<keyword evidence="6" id="KW-0418">Kinase</keyword>
<organism evidence="11 12">
    <name type="scientific">Massilimicrobiota timonensis</name>
    <dbReference type="NCBI Taxonomy" id="1776392"/>
    <lineage>
        <taxon>Bacteria</taxon>
        <taxon>Bacillati</taxon>
        <taxon>Bacillota</taxon>
        <taxon>Erysipelotrichia</taxon>
        <taxon>Erysipelotrichales</taxon>
        <taxon>Erysipelotrichaceae</taxon>
        <taxon>Massilimicrobiota</taxon>
    </lineage>
</organism>
<dbReference type="InterPro" id="IPR000023">
    <property type="entry name" value="Phosphofructokinase_dom"/>
</dbReference>
<dbReference type="Pfam" id="PF00365">
    <property type="entry name" value="PFK"/>
    <property type="match status" value="1"/>
</dbReference>
<dbReference type="InterPro" id="IPR022953">
    <property type="entry name" value="ATP_PFK"/>
</dbReference>
<comment type="pathway">
    <text evidence="2">Carbohydrate degradation; glycolysis; D-glyceraldehyde 3-phosphate and glycerone phosphate from D-glucose: step 3/4.</text>
</comment>
<dbReference type="InterPro" id="IPR035966">
    <property type="entry name" value="PKF_sf"/>
</dbReference>
<reference evidence="12" key="1">
    <citation type="submission" date="2023-06" db="EMBL/GenBank/DDBJ databases">
        <title>Identification and characterization of horizontal gene transfer across gut microbiota members of farm animals based on homology search.</title>
        <authorList>
            <person name="Zeman M."/>
            <person name="Kubasova T."/>
            <person name="Jahodarova E."/>
            <person name="Nykrynova M."/>
            <person name="Rychlik I."/>
        </authorList>
    </citation>
    <scope>NUCLEOTIDE SEQUENCE [LARGE SCALE GENOMIC DNA]</scope>
    <source>
        <strain evidence="12">ET341</strain>
    </source>
</reference>
<dbReference type="Gene3D" id="3.40.50.450">
    <property type="match status" value="1"/>
</dbReference>
<proteinExistence type="inferred from homology"/>
<dbReference type="Gene3D" id="3.40.50.460">
    <property type="entry name" value="Phosphofructokinase domain"/>
    <property type="match status" value="1"/>
</dbReference>
<evidence type="ECO:0000313" key="12">
    <source>
        <dbReference type="Proteomes" id="UP001529275"/>
    </source>
</evidence>
<evidence type="ECO:0000256" key="3">
    <source>
        <dbReference type="ARBA" id="ARBA00022490"/>
    </source>
</evidence>
<dbReference type="InterPro" id="IPR012003">
    <property type="entry name" value="ATP_PFK_prok-type"/>
</dbReference>
<evidence type="ECO:0000256" key="6">
    <source>
        <dbReference type="ARBA" id="ARBA00022777"/>
    </source>
</evidence>
<evidence type="ECO:0000256" key="8">
    <source>
        <dbReference type="ARBA" id="ARBA00023152"/>
    </source>
</evidence>
<dbReference type="PANTHER" id="PTHR13697:SF52">
    <property type="entry name" value="ATP-DEPENDENT 6-PHOSPHOFRUCTOKINASE 3"/>
    <property type="match status" value="1"/>
</dbReference>
<dbReference type="PANTHER" id="PTHR13697">
    <property type="entry name" value="PHOSPHOFRUCTOKINASE"/>
    <property type="match status" value="1"/>
</dbReference>
<dbReference type="RefSeq" id="WP_191341047.1">
    <property type="nucleotide sequence ID" value="NZ_JAUDCK010000030.1"/>
</dbReference>
<evidence type="ECO:0000256" key="9">
    <source>
        <dbReference type="ARBA" id="ARBA00038478"/>
    </source>
</evidence>
<comment type="similarity">
    <text evidence="9">Belongs to the phosphofructokinase type A (PFKA) family.</text>
</comment>
<keyword evidence="7" id="KW-0460">Magnesium</keyword>
<gene>
    <name evidence="11" type="ORF">QUV98_08260</name>
</gene>
<evidence type="ECO:0000256" key="2">
    <source>
        <dbReference type="ARBA" id="ARBA00004679"/>
    </source>
</evidence>
<feature type="domain" description="Phosphofructokinase" evidence="10">
    <location>
        <begin position="2"/>
        <end position="304"/>
    </location>
</feature>
<keyword evidence="4" id="KW-0808">Transferase</keyword>
<comment type="caution">
    <text evidence="11">The sequence shown here is derived from an EMBL/GenBank/DDBJ whole genome shotgun (WGS) entry which is preliminary data.</text>
</comment>
<dbReference type="InterPro" id="IPR015912">
    <property type="entry name" value="Phosphofructokinase_CS"/>
</dbReference>
<protein>
    <submittedName>
        <fullName evidence="11">6-phosphofructokinase</fullName>
    </submittedName>
</protein>
<name>A0ABT7UL48_9FIRM</name>
<dbReference type="PROSITE" id="PS00433">
    <property type="entry name" value="PHOSPHOFRUCTOKINASE"/>
    <property type="match status" value="1"/>
</dbReference>
<evidence type="ECO:0000313" key="11">
    <source>
        <dbReference type="EMBL" id="MDM8196305.1"/>
    </source>
</evidence>
<dbReference type="PRINTS" id="PR00476">
    <property type="entry name" value="PHFRCTKINASE"/>
</dbReference>
<dbReference type="NCBIfam" id="NF002872">
    <property type="entry name" value="PRK03202.1"/>
    <property type="match status" value="1"/>
</dbReference>
<accession>A0ABT7UL48</accession>
<keyword evidence="5" id="KW-0479">Metal-binding</keyword>
<dbReference type="EMBL" id="JAUDCK010000030">
    <property type="protein sequence ID" value="MDM8196305.1"/>
    <property type="molecule type" value="Genomic_DNA"/>
</dbReference>
<evidence type="ECO:0000256" key="1">
    <source>
        <dbReference type="ARBA" id="ARBA00001946"/>
    </source>
</evidence>
<keyword evidence="12" id="KW-1185">Reference proteome</keyword>
<evidence type="ECO:0000256" key="7">
    <source>
        <dbReference type="ARBA" id="ARBA00022842"/>
    </source>
</evidence>
<keyword evidence="8" id="KW-0324">Glycolysis</keyword>
<keyword evidence="3" id="KW-0963">Cytoplasm</keyword>
<dbReference type="PIRSF" id="PIRSF000532">
    <property type="entry name" value="ATP_PFK_prok"/>
    <property type="match status" value="1"/>
</dbReference>
<sequence length="361" mass="39560">MRVGILTSGGDCQALNATMRGLAKTLYQQKKDIEIIGFLDGYKGLMYENYRIMKPEDFEDILNLGGTILGTSRCPFKKMRVIENGFDKVAAMKKTYQKLKLDCLAILGGNGSLKTANLLSQEGLNVIGLPKTIDNDTWGTDYTFGFQSAIDIATRYLDEIQTTAASHSRVFVVEIMGHKVGHICLSAGIAAGADIILLPEIPYDIEVVAGEIEKKVKAGKKHIVIACAEGAISKEESLLSKKQYKLKVATREGHSVVYEIANKLSHYIDKEIRVSCAGHAQRGGQPCAYDREISTLFGIEGAKLIMNKDFGKLVVFVNHRLDAIPLEETAGKLKYVDVQGDTVKNAKLMGISFGDEMTLSK</sequence>
<evidence type="ECO:0000259" key="10">
    <source>
        <dbReference type="Pfam" id="PF00365"/>
    </source>
</evidence>
<evidence type="ECO:0000256" key="5">
    <source>
        <dbReference type="ARBA" id="ARBA00022723"/>
    </source>
</evidence>